<dbReference type="SUPFAM" id="SSF51430">
    <property type="entry name" value="NAD(P)-linked oxidoreductase"/>
    <property type="match status" value="1"/>
</dbReference>
<dbReference type="InterPro" id="IPR023210">
    <property type="entry name" value="NADP_OxRdtase_dom"/>
</dbReference>
<evidence type="ECO:0000313" key="7">
    <source>
        <dbReference type="Proteomes" id="UP000761534"/>
    </source>
</evidence>
<keyword evidence="1" id="KW-0560">Oxidoreductase</keyword>
<dbReference type="InterPro" id="IPR020471">
    <property type="entry name" value="AKR"/>
</dbReference>
<evidence type="ECO:0000259" key="5">
    <source>
        <dbReference type="Pfam" id="PF00248"/>
    </source>
</evidence>
<gene>
    <name evidence="6" type="ORF">TRICI_006155</name>
</gene>
<reference evidence="6" key="1">
    <citation type="journal article" date="2019" name="G3 (Bethesda)">
        <title>Genome Assemblies of Two Rare Opportunistic Yeast Pathogens: Diutina rugosa (syn. Candida rugosa) and Trichomonascus ciferrii (syn. Candida ciferrii).</title>
        <authorList>
            <person name="Mixao V."/>
            <person name="Saus E."/>
            <person name="Hansen A.P."/>
            <person name="Lass-Florl C."/>
            <person name="Gabaldon T."/>
        </authorList>
    </citation>
    <scope>NUCLEOTIDE SEQUENCE</scope>
    <source>
        <strain evidence="6">CBS 4856</strain>
    </source>
</reference>
<dbReference type="Proteomes" id="UP000761534">
    <property type="component" value="Unassembled WGS sequence"/>
</dbReference>
<evidence type="ECO:0000256" key="1">
    <source>
        <dbReference type="ARBA" id="ARBA00023002"/>
    </source>
</evidence>
<sequence>MTSIDLTLNDGNKIPIIGLGTYQSPPGEVAAAVECALTEGGYRHIDCAYLYLNEAEVGQGLKKAFEKGVKREDIYITTKVWPTFHNRVEQSLDESLKNLGLDYVDLFLIHWPVTLNANGNHPFRPTLPDGKCDHDQNGSLKNFWKQMEDMKKKGKTKSIGVSNFSKKVLEDFLKDVEIVPAINQIESHILCPQLDVHEFCKSKNILIEAHTPFGSTGSPLFKNETVLKLAEKHNTTPGVILTSYHVSSGRIVLPKSVHANRIKENTTVITLPKEDIETLDNIHRKEGIKRTAKPEFDVDMGYPDWDGTRDN</sequence>
<dbReference type="AlphaFoldDB" id="A0A642UKP7"/>
<feature type="active site" description="Proton donor" evidence="2">
    <location>
        <position position="51"/>
    </location>
</feature>
<dbReference type="OrthoDB" id="416253at2759"/>
<feature type="domain" description="NADP-dependent oxidoreductase" evidence="5">
    <location>
        <begin position="17"/>
        <end position="282"/>
    </location>
</feature>
<dbReference type="PROSITE" id="PS00062">
    <property type="entry name" value="ALDOKETO_REDUCTASE_2"/>
    <property type="match status" value="1"/>
</dbReference>
<dbReference type="PRINTS" id="PR00069">
    <property type="entry name" value="ALDKETRDTASE"/>
</dbReference>
<dbReference type="InterPro" id="IPR018170">
    <property type="entry name" value="Aldo/ket_reductase_CS"/>
</dbReference>
<dbReference type="Pfam" id="PF00248">
    <property type="entry name" value="Aldo_ket_red"/>
    <property type="match status" value="1"/>
</dbReference>
<dbReference type="PROSITE" id="PS00063">
    <property type="entry name" value="ALDOKETO_REDUCTASE_3"/>
    <property type="match status" value="1"/>
</dbReference>
<keyword evidence="7" id="KW-1185">Reference proteome</keyword>
<accession>A0A642UKP7</accession>
<organism evidence="6 7">
    <name type="scientific">Trichomonascus ciferrii</name>
    <dbReference type="NCBI Taxonomy" id="44093"/>
    <lineage>
        <taxon>Eukaryota</taxon>
        <taxon>Fungi</taxon>
        <taxon>Dikarya</taxon>
        <taxon>Ascomycota</taxon>
        <taxon>Saccharomycotina</taxon>
        <taxon>Dipodascomycetes</taxon>
        <taxon>Dipodascales</taxon>
        <taxon>Trichomonascaceae</taxon>
        <taxon>Trichomonascus</taxon>
        <taxon>Trichomonascus ciferrii complex</taxon>
    </lineage>
</organism>
<dbReference type="PROSITE" id="PS00798">
    <property type="entry name" value="ALDOKETO_REDUCTASE_1"/>
    <property type="match status" value="1"/>
</dbReference>
<dbReference type="Gene3D" id="3.20.20.100">
    <property type="entry name" value="NADP-dependent oxidoreductase domain"/>
    <property type="match status" value="1"/>
</dbReference>
<dbReference type="PIRSF" id="PIRSF000097">
    <property type="entry name" value="AKR"/>
    <property type="match status" value="1"/>
</dbReference>
<dbReference type="FunFam" id="3.20.20.100:FF:000002">
    <property type="entry name" value="2,5-diketo-D-gluconic acid reductase A"/>
    <property type="match status" value="1"/>
</dbReference>
<dbReference type="PANTHER" id="PTHR11732">
    <property type="entry name" value="ALDO/KETO REDUCTASE"/>
    <property type="match status" value="1"/>
</dbReference>
<dbReference type="GO" id="GO:0016616">
    <property type="term" value="F:oxidoreductase activity, acting on the CH-OH group of donors, NAD or NADP as acceptor"/>
    <property type="evidence" value="ECO:0007669"/>
    <property type="project" value="UniProtKB-ARBA"/>
</dbReference>
<dbReference type="VEuPathDB" id="FungiDB:TRICI_006155"/>
<proteinExistence type="predicted"/>
<evidence type="ECO:0000256" key="3">
    <source>
        <dbReference type="PIRSR" id="PIRSR000097-2"/>
    </source>
</evidence>
<dbReference type="InterPro" id="IPR036812">
    <property type="entry name" value="NAD(P)_OxRdtase_dom_sf"/>
</dbReference>
<protein>
    <recommendedName>
        <fullName evidence="5">NADP-dependent oxidoreductase domain-containing protein</fullName>
    </recommendedName>
</protein>
<evidence type="ECO:0000313" key="6">
    <source>
        <dbReference type="EMBL" id="KAA8900776.1"/>
    </source>
</evidence>
<name>A0A642UKP7_9ASCO</name>
<comment type="caution">
    <text evidence="6">The sequence shown here is derived from an EMBL/GenBank/DDBJ whole genome shotgun (WGS) entry which is preliminary data.</text>
</comment>
<feature type="binding site" evidence="3">
    <location>
        <position position="110"/>
    </location>
    <ligand>
        <name>substrate</name>
    </ligand>
</feature>
<evidence type="ECO:0000256" key="4">
    <source>
        <dbReference type="PIRSR" id="PIRSR000097-3"/>
    </source>
</evidence>
<feature type="site" description="Lowers pKa of active site Tyr" evidence="4">
    <location>
        <position position="79"/>
    </location>
</feature>
<dbReference type="EMBL" id="SWFS01000495">
    <property type="protein sequence ID" value="KAA8900776.1"/>
    <property type="molecule type" value="Genomic_DNA"/>
</dbReference>
<evidence type="ECO:0000256" key="2">
    <source>
        <dbReference type="PIRSR" id="PIRSR000097-1"/>
    </source>
</evidence>